<evidence type="ECO:0000313" key="2">
    <source>
        <dbReference type="Proteomes" id="UP000183561"/>
    </source>
</evidence>
<gene>
    <name evidence="1" type="ORF">SAMN04490239_5717</name>
</gene>
<evidence type="ECO:0000313" key="1">
    <source>
        <dbReference type="EMBL" id="SEC85256.1"/>
    </source>
</evidence>
<accession>A0A1H4VW12</accession>
<proteinExistence type="predicted"/>
<keyword evidence="2" id="KW-1185">Reference proteome</keyword>
<evidence type="ECO:0008006" key="3">
    <source>
        <dbReference type="Google" id="ProtNLM"/>
    </source>
</evidence>
<name>A0A1H4VW12_9NOCA</name>
<dbReference type="AlphaFoldDB" id="A0A1H4VW12"/>
<dbReference type="RefSeq" id="WP_244163675.1">
    <property type="nucleotide sequence ID" value="NZ_FNSV01000005.1"/>
</dbReference>
<sequence length="175" mass="19507">MGERLLRVHAFIDESKRGEYALCAVTVATGDLAALRKQMNALRPPGHSRIHMTGVGKKLAPKIVAEVARLEATSRIYVMSSRKVNERQARDVTLAAAVRDLAQMPVTNLVIESCDQDHEDNRIIRDELGAGAPFRYTHDRPSNPLLWLPDVHAWAWGRGGSMRAKIAHRITVVRV</sequence>
<reference evidence="2" key="1">
    <citation type="submission" date="2016-10" db="EMBL/GenBank/DDBJ databases">
        <authorList>
            <person name="Varghese N."/>
            <person name="Submissions S."/>
        </authorList>
    </citation>
    <scope>NUCLEOTIDE SEQUENCE [LARGE SCALE GENOMIC DNA]</scope>
    <source>
        <strain evidence="2">DSM 44498</strain>
    </source>
</reference>
<organism evidence="1 2">
    <name type="scientific">Rhodococcus koreensis</name>
    <dbReference type="NCBI Taxonomy" id="99653"/>
    <lineage>
        <taxon>Bacteria</taxon>
        <taxon>Bacillati</taxon>
        <taxon>Actinomycetota</taxon>
        <taxon>Actinomycetes</taxon>
        <taxon>Mycobacteriales</taxon>
        <taxon>Nocardiaceae</taxon>
        <taxon>Rhodococcus</taxon>
    </lineage>
</organism>
<dbReference type="EMBL" id="FNSV01000005">
    <property type="protein sequence ID" value="SEC85256.1"/>
    <property type="molecule type" value="Genomic_DNA"/>
</dbReference>
<dbReference type="Proteomes" id="UP000183561">
    <property type="component" value="Unassembled WGS sequence"/>
</dbReference>
<protein>
    <recommendedName>
        <fullName evidence="3">DUF3800 domain-containing protein</fullName>
    </recommendedName>
</protein>